<protein>
    <submittedName>
        <fullName evidence="4">Monocarboxylate transporter 9-like isoform X1</fullName>
    </submittedName>
</protein>
<dbReference type="Pfam" id="PF07690">
    <property type="entry name" value="MFS_1"/>
    <property type="match status" value="1"/>
</dbReference>
<feature type="transmembrane region" description="Helical" evidence="2">
    <location>
        <begin position="325"/>
        <end position="347"/>
    </location>
</feature>
<keyword evidence="3" id="KW-1185">Reference proteome</keyword>
<feature type="transmembrane region" description="Helical" evidence="2">
    <location>
        <begin position="81"/>
        <end position="104"/>
    </location>
</feature>
<feature type="compositionally biased region" description="Acidic residues" evidence="1">
    <location>
        <begin position="231"/>
        <end position="241"/>
    </location>
</feature>
<dbReference type="Proteomes" id="UP000515154">
    <property type="component" value="Linkage group LG10"/>
</dbReference>
<feature type="region of interest" description="Disordered" evidence="1">
    <location>
        <begin position="155"/>
        <end position="186"/>
    </location>
</feature>
<keyword evidence="2" id="KW-0812">Transmembrane</keyword>
<feature type="transmembrane region" description="Helical" evidence="2">
    <location>
        <begin position="20"/>
        <end position="40"/>
    </location>
</feature>
<dbReference type="AlphaFoldDB" id="A0A7E6F4W7"/>
<sequence length="470" mass="52056">MNSHLKQGIVTGMFLSRFGVRMTAMVGALEIILGLGTSVVAPNLLFLMFSLGIISGKGCSFVYMSLNVALFTHFPNAGRQLVSLVSIGEGVSFILALPFVSYFIETYGWRSSLLLLCGMEMHCIPFGLIYSMKADITHGNRVMSNRTRAAKCTTSFSESKKNRFAPNENHVNHPQNNERKKDQCEPYTTATTNKAFEDTECDYANSCNNDSTNDKPKHLDSSPVNDSYITNDDDNQAEEEQPESKKKQGINLKTWKRLATNRMYNLTSISTITFLSTSLVMLTILPDFCMRHGLSLTQGAWNSAISSAGDITARLVGSWLLHSKLLPSIVIFSSAIIMCGITMSVYIAVNTPTYITLTTFFFMLFDGLAYSQYGAIFLDLVDLEDYPLGIGLNESFAGIGLLLCGYLINLYTAYNNNNYDYSILILAVLTTASALPIFIFYICTCRKTKAVILDHHQHTEDASTIKKIAA</sequence>
<feature type="transmembrane region" description="Helical" evidence="2">
    <location>
        <begin position="263"/>
        <end position="285"/>
    </location>
</feature>
<dbReference type="InterPro" id="IPR050327">
    <property type="entry name" value="Proton-linked_MCT"/>
</dbReference>
<feature type="transmembrane region" description="Helical" evidence="2">
    <location>
        <begin position="46"/>
        <end position="69"/>
    </location>
</feature>
<organism evidence="3 4">
    <name type="scientific">Octopus sinensis</name>
    <name type="common">East Asian common octopus</name>
    <dbReference type="NCBI Taxonomy" id="2607531"/>
    <lineage>
        <taxon>Eukaryota</taxon>
        <taxon>Metazoa</taxon>
        <taxon>Spiralia</taxon>
        <taxon>Lophotrochozoa</taxon>
        <taxon>Mollusca</taxon>
        <taxon>Cephalopoda</taxon>
        <taxon>Coleoidea</taxon>
        <taxon>Octopodiformes</taxon>
        <taxon>Octopoda</taxon>
        <taxon>Incirrata</taxon>
        <taxon>Octopodidae</taxon>
        <taxon>Octopus</taxon>
    </lineage>
</organism>
<evidence type="ECO:0000256" key="2">
    <source>
        <dbReference type="SAM" id="Phobius"/>
    </source>
</evidence>
<keyword evidence="2" id="KW-1133">Transmembrane helix</keyword>
<gene>
    <name evidence="4" type="primary">LOC115216331</name>
</gene>
<evidence type="ECO:0000313" key="4">
    <source>
        <dbReference type="RefSeq" id="XP_036362764.1"/>
    </source>
</evidence>
<dbReference type="Gene3D" id="1.20.1250.20">
    <property type="entry name" value="MFS general substrate transporter like domains"/>
    <property type="match status" value="2"/>
</dbReference>
<keyword evidence="2" id="KW-0472">Membrane</keyword>
<evidence type="ECO:0000256" key="1">
    <source>
        <dbReference type="SAM" id="MobiDB-lite"/>
    </source>
</evidence>
<reference evidence="4" key="1">
    <citation type="submission" date="2025-08" db="UniProtKB">
        <authorList>
            <consortium name="RefSeq"/>
        </authorList>
    </citation>
    <scope>IDENTIFICATION</scope>
</reference>
<dbReference type="InterPro" id="IPR036259">
    <property type="entry name" value="MFS_trans_sf"/>
</dbReference>
<dbReference type="SUPFAM" id="SSF103473">
    <property type="entry name" value="MFS general substrate transporter"/>
    <property type="match status" value="1"/>
</dbReference>
<feature type="transmembrane region" description="Helical" evidence="2">
    <location>
        <begin position="421"/>
        <end position="442"/>
    </location>
</feature>
<feature type="region of interest" description="Disordered" evidence="1">
    <location>
        <begin position="212"/>
        <end position="248"/>
    </location>
</feature>
<dbReference type="PANTHER" id="PTHR11360">
    <property type="entry name" value="MONOCARBOXYLATE TRANSPORTER"/>
    <property type="match status" value="1"/>
</dbReference>
<dbReference type="GO" id="GO:0008028">
    <property type="term" value="F:monocarboxylic acid transmembrane transporter activity"/>
    <property type="evidence" value="ECO:0007669"/>
    <property type="project" value="TreeGrafter"/>
</dbReference>
<accession>A0A7E6F4W7</accession>
<dbReference type="RefSeq" id="XP_036362764.1">
    <property type="nucleotide sequence ID" value="XM_036506871.1"/>
</dbReference>
<evidence type="ECO:0000313" key="3">
    <source>
        <dbReference type="Proteomes" id="UP000515154"/>
    </source>
</evidence>
<proteinExistence type="predicted"/>
<feature type="transmembrane region" description="Helical" evidence="2">
    <location>
        <begin position="354"/>
        <end position="376"/>
    </location>
</feature>
<dbReference type="InterPro" id="IPR011701">
    <property type="entry name" value="MFS"/>
</dbReference>
<dbReference type="PANTHER" id="PTHR11360:SF260">
    <property type="entry name" value="MFS DOMAIN-CONTAINING PROTEIN"/>
    <property type="match status" value="1"/>
</dbReference>
<feature type="transmembrane region" description="Helical" evidence="2">
    <location>
        <begin position="396"/>
        <end position="414"/>
    </location>
</feature>
<name>A0A7E6F4W7_9MOLL</name>